<reference evidence="5 6" key="1">
    <citation type="journal article" date="2021" name="Int. J. Syst. Evol. Microbiol.">
        <title>Salipiger mangrovisoli sp. nov., isolated from mangrove soil and the proposal for the reclassification of Paraphaeobacter pallidus as Salipiger pallidus comb. nov.</title>
        <authorList>
            <person name="Du J."/>
            <person name="Liu Y."/>
            <person name="Pei T."/>
            <person name="Deng M.R."/>
            <person name="Zhu H."/>
        </authorList>
    </citation>
    <scope>NUCLEOTIDE SEQUENCE [LARGE SCALE GENOMIC DNA]</scope>
    <source>
        <strain evidence="5 6">6D45A</strain>
    </source>
</reference>
<protein>
    <submittedName>
        <fullName evidence="5">HK97 family phage prohead protease</fullName>
    </submittedName>
</protein>
<evidence type="ECO:0000259" key="4">
    <source>
        <dbReference type="Pfam" id="PF04586"/>
    </source>
</evidence>
<keyword evidence="3" id="KW-0378">Hydrolase</keyword>
<accession>A0ABR9WZ35</accession>
<proteinExistence type="predicted"/>
<evidence type="ECO:0000256" key="1">
    <source>
        <dbReference type="ARBA" id="ARBA00022612"/>
    </source>
</evidence>
<evidence type="ECO:0000256" key="3">
    <source>
        <dbReference type="ARBA" id="ARBA00022801"/>
    </source>
</evidence>
<comment type="caution">
    <text evidence="5">The sequence shown here is derived from an EMBL/GenBank/DDBJ whole genome shotgun (WGS) entry which is preliminary data.</text>
</comment>
<keyword evidence="2 5" id="KW-0645">Protease</keyword>
<dbReference type="InterPro" id="IPR054613">
    <property type="entry name" value="Peptidase_S78_dom"/>
</dbReference>
<dbReference type="Proteomes" id="UP000607796">
    <property type="component" value="Unassembled WGS sequence"/>
</dbReference>
<evidence type="ECO:0000313" key="6">
    <source>
        <dbReference type="Proteomes" id="UP000607796"/>
    </source>
</evidence>
<dbReference type="RefSeq" id="WP_194133880.1">
    <property type="nucleotide sequence ID" value="NZ_JADFFK010000004.1"/>
</dbReference>
<dbReference type="Pfam" id="PF04586">
    <property type="entry name" value="Peptidase_S78"/>
    <property type="match status" value="1"/>
</dbReference>
<name>A0ABR9WZ35_9RHOB</name>
<gene>
    <name evidence="5" type="ORF">IQ782_06835</name>
</gene>
<organism evidence="5 6">
    <name type="scientific">Salipiger mangrovisoli</name>
    <dbReference type="NCBI Taxonomy" id="2865933"/>
    <lineage>
        <taxon>Bacteria</taxon>
        <taxon>Pseudomonadati</taxon>
        <taxon>Pseudomonadota</taxon>
        <taxon>Alphaproteobacteria</taxon>
        <taxon>Rhodobacterales</taxon>
        <taxon>Roseobacteraceae</taxon>
        <taxon>Salipiger</taxon>
    </lineage>
</organism>
<feature type="domain" description="Prohead serine protease" evidence="4">
    <location>
        <begin position="44"/>
        <end position="181"/>
    </location>
</feature>
<dbReference type="GO" id="GO:0006508">
    <property type="term" value="P:proteolysis"/>
    <property type="evidence" value="ECO:0007669"/>
    <property type="project" value="UniProtKB-KW"/>
</dbReference>
<evidence type="ECO:0000256" key="2">
    <source>
        <dbReference type="ARBA" id="ARBA00022670"/>
    </source>
</evidence>
<evidence type="ECO:0000313" key="5">
    <source>
        <dbReference type="EMBL" id="MBE9636549.1"/>
    </source>
</evidence>
<dbReference type="EMBL" id="JADFFK010000004">
    <property type="protein sequence ID" value="MBE9636549.1"/>
    <property type="molecule type" value="Genomic_DNA"/>
</dbReference>
<keyword evidence="6" id="KW-1185">Reference proteome</keyword>
<dbReference type="GO" id="GO:0008233">
    <property type="term" value="F:peptidase activity"/>
    <property type="evidence" value="ECO:0007669"/>
    <property type="project" value="UniProtKB-KW"/>
</dbReference>
<keyword evidence="1" id="KW-1188">Viral release from host cell</keyword>
<sequence length="201" mass="22479">MEAPIFNGGLEMRAAGDGTRRLHGRFPYMNRATIHSGGNGRRPQKEQFAPHSFNFAIHDPERDINLLVGHSFDKPLASKKAGTLLFNDTDEALLFEAIIVPEIQESTWWKDFLAAFLSGLMIGISPGFRVAPPEAVEEAETVEEEDPEEGNALIRTIFEAILFEMSIVTRPAYDGTELDMRQLDSGLIVPNHKPAAYRWRA</sequence>